<dbReference type="Proteomes" id="UP001604277">
    <property type="component" value="Unassembled WGS sequence"/>
</dbReference>
<organism evidence="2 3">
    <name type="scientific">Forsythia ovata</name>
    <dbReference type="NCBI Taxonomy" id="205694"/>
    <lineage>
        <taxon>Eukaryota</taxon>
        <taxon>Viridiplantae</taxon>
        <taxon>Streptophyta</taxon>
        <taxon>Embryophyta</taxon>
        <taxon>Tracheophyta</taxon>
        <taxon>Spermatophyta</taxon>
        <taxon>Magnoliopsida</taxon>
        <taxon>eudicotyledons</taxon>
        <taxon>Gunneridae</taxon>
        <taxon>Pentapetalae</taxon>
        <taxon>asterids</taxon>
        <taxon>lamiids</taxon>
        <taxon>Lamiales</taxon>
        <taxon>Oleaceae</taxon>
        <taxon>Forsythieae</taxon>
        <taxon>Forsythia</taxon>
    </lineage>
</organism>
<feature type="compositionally biased region" description="Low complexity" evidence="1">
    <location>
        <begin position="24"/>
        <end position="35"/>
    </location>
</feature>
<name>A0ABD1XAZ1_9LAMI</name>
<dbReference type="AlphaFoldDB" id="A0ABD1XAZ1"/>
<proteinExistence type="predicted"/>
<reference evidence="3" key="1">
    <citation type="submission" date="2024-07" db="EMBL/GenBank/DDBJ databases">
        <title>Two chromosome-level genome assemblies of Korean endemic species Abeliophyllum distichum and Forsythia ovata (Oleaceae).</title>
        <authorList>
            <person name="Jang H."/>
        </authorList>
    </citation>
    <scope>NUCLEOTIDE SEQUENCE [LARGE SCALE GENOMIC DNA]</scope>
</reference>
<evidence type="ECO:0000313" key="3">
    <source>
        <dbReference type="Proteomes" id="UP001604277"/>
    </source>
</evidence>
<gene>
    <name evidence="2" type="ORF">Fot_03701</name>
</gene>
<evidence type="ECO:0000313" key="2">
    <source>
        <dbReference type="EMBL" id="KAL2558962.1"/>
    </source>
</evidence>
<feature type="region of interest" description="Disordered" evidence="1">
    <location>
        <begin position="14"/>
        <end position="40"/>
    </location>
</feature>
<protein>
    <submittedName>
        <fullName evidence="2">Uncharacterized protein</fullName>
    </submittedName>
</protein>
<comment type="caution">
    <text evidence="2">The sequence shown here is derived from an EMBL/GenBank/DDBJ whole genome shotgun (WGS) entry which is preliminary data.</text>
</comment>
<evidence type="ECO:0000256" key="1">
    <source>
        <dbReference type="SAM" id="MobiDB-lite"/>
    </source>
</evidence>
<sequence length="110" mass="12476">MIRQKAKQMIRQELEVMTQQRDNSSSTTAHSVSTHPDQRHEHLKKLAIVVLEMVFHAALTHFMENGDCDLRMVVGRLVNGEVGEGGDSNSLICTEFLFVQTNFESLSIFE</sequence>
<accession>A0ABD1XAZ1</accession>
<dbReference type="EMBL" id="JBFOLJ010000001">
    <property type="protein sequence ID" value="KAL2558962.1"/>
    <property type="molecule type" value="Genomic_DNA"/>
</dbReference>
<keyword evidence="3" id="KW-1185">Reference proteome</keyword>